<organism evidence="1 2">
    <name type="scientific">Pseudoalteromonas caenipelagi</name>
    <dbReference type="NCBI Taxonomy" id="2726988"/>
    <lineage>
        <taxon>Bacteria</taxon>
        <taxon>Pseudomonadati</taxon>
        <taxon>Pseudomonadota</taxon>
        <taxon>Gammaproteobacteria</taxon>
        <taxon>Alteromonadales</taxon>
        <taxon>Pseudoalteromonadaceae</taxon>
        <taxon>Pseudoalteromonas</taxon>
    </lineage>
</organism>
<protein>
    <submittedName>
        <fullName evidence="1">Uncharacterized protein</fullName>
    </submittedName>
</protein>
<evidence type="ECO:0000313" key="2">
    <source>
        <dbReference type="Proteomes" id="UP000586305"/>
    </source>
</evidence>
<dbReference type="AlphaFoldDB" id="A0A849VFT6"/>
<comment type="caution">
    <text evidence="1">The sequence shown here is derived from an EMBL/GenBank/DDBJ whole genome shotgun (WGS) entry which is preliminary data.</text>
</comment>
<evidence type="ECO:0000313" key="1">
    <source>
        <dbReference type="EMBL" id="NOU51660.1"/>
    </source>
</evidence>
<accession>A0A849VFT6</accession>
<keyword evidence="2" id="KW-1185">Reference proteome</keyword>
<gene>
    <name evidence="1" type="ORF">HG263_14080</name>
</gene>
<name>A0A849VFT6_9GAMM</name>
<reference evidence="1 2" key="1">
    <citation type="submission" date="2020-04" db="EMBL/GenBank/DDBJ databases">
        <title>Pseudoalteromonas caenipelagi sp. nov., isolated from a tidal flat.</title>
        <authorList>
            <person name="Park S."/>
            <person name="Yoon J.-H."/>
        </authorList>
    </citation>
    <scope>NUCLEOTIDE SEQUENCE [LARGE SCALE GENOMIC DNA]</scope>
    <source>
        <strain evidence="1 2">JBTF-M23</strain>
    </source>
</reference>
<sequence length="205" mass="23664">MADTKQSHLWHNEQERLQFAELVNVFYAREIPALAQQYSAEQLQRKLLSLPYYVERAARHITQGEVPLELDSQNGCWLAAQKKTLPTFDEHKNQSFYCATTPVGLVVPVLLTDAQYSQVVMDSIDQVRDNAIHCNQYGWFANSGLSHQHDFRLFKPTKQLMVAACCGHRWQYGKVVTPRVLSLREMLLASMINWTNVKAPKQRHH</sequence>
<dbReference type="Proteomes" id="UP000586305">
    <property type="component" value="Unassembled WGS sequence"/>
</dbReference>
<proteinExistence type="predicted"/>
<dbReference type="EMBL" id="JABBPG010000005">
    <property type="protein sequence ID" value="NOU51660.1"/>
    <property type="molecule type" value="Genomic_DNA"/>
</dbReference>